<keyword evidence="4" id="KW-0560">Oxidoreductase</keyword>
<evidence type="ECO:0000256" key="1">
    <source>
        <dbReference type="ARBA" id="ARBA00006442"/>
    </source>
</evidence>
<dbReference type="VEuPathDB" id="FungiDB:BO72DRAFT_446258"/>
<dbReference type="SUPFAM" id="SSF51905">
    <property type="entry name" value="FAD/NAD(P)-binding domain"/>
    <property type="match status" value="1"/>
</dbReference>
<dbReference type="PRINTS" id="PR00411">
    <property type="entry name" value="PNDRDTASEI"/>
</dbReference>
<evidence type="ECO:0000256" key="4">
    <source>
        <dbReference type="ARBA" id="ARBA00023002"/>
    </source>
</evidence>
<accession>A0A8G1RUF5</accession>
<feature type="domain" description="FAD/NAD(P)-binding" evidence="5">
    <location>
        <begin position="10"/>
        <end position="322"/>
    </location>
</feature>
<keyword evidence="2" id="KW-0285">Flavoprotein</keyword>
<dbReference type="RefSeq" id="XP_040803459.1">
    <property type="nucleotide sequence ID" value="XM_040944251.1"/>
</dbReference>
<dbReference type="InterPro" id="IPR023753">
    <property type="entry name" value="FAD/NAD-binding_dom"/>
</dbReference>
<dbReference type="PANTHER" id="PTHR43735:SF3">
    <property type="entry name" value="FERROPTOSIS SUPPRESSOR PROTEIN 1"/>
    <property type="match status" value="1"/>
</dbReference>
<dbReference type="Gene3D" id="3.50.50.100">
    <property type="match status" value="1"/>
</dbReference>
<dbReference type="GO" id="GO:0050660">
    <property type="term" value="F:flavin adenine dinucleotide binding"/>
    <property type="evidence" value="ECO:0007669"/>
    <property type="project" value="TreeGrafter"/>
</dbReference>
<reference evidence="6 7" key="1">
    <citation type="submission" date="2018-02" db="EMBL/GenBank/DDBJ databases">
        <title>The genomes of Aspergillus section Nigri reveals drivers in fungal speciation.</title>
        <authorList>
            <consortium name="DOE Joint Genome Institute"/>
            <person name="Vesth T.C."/>
            <person name="Nybo J."/>
            <person name="Theobald S."/>
            <person name="Brandl J."/>
            <person name="Frisvad J.C."/>
            <person name="Nielsen K.F."/>
            <person name="Lyhne E.K."/>
            <person name="Kogle M.E."/>
            <person name="Kuo A."/>
            <person name="Riley R."/>
            <person name="Clum A."/>
            <person name="Nolan M."/>
            <person name="Lipzen A."/>
            <person name="Salamov A."/>
            <person name="Henrissat B."/>
            <person name="Wiebenga A."/>
            <person name="De vries R.P."/>
            <person name="Grigoriev I.V."/>
            <person name="Mortensen U.H."/>
            <person name="Andersen M.R."/>
            <person name="Baker S.E."/>
        </authorList>
    </citation>
    <scope>NUCLEOTIDE SEQUENCE [LARGE SCALE GENOMIC DNA]</scope>
    <source>
        <strain evidence="6 7">CBS 313.89</strain>
    </source>
</reference>
<dbReference type="GO" id="GO:0005737">
    <property type="term" value="C:cytoplasm"/>
    <property type="evidence" value="ECO:0007669"/>
    <property type="project" value="TreeGrafter"/>
</dbReference>
<dbReference type="AlphaFoldDB" id="A0A8G1RUF5"/>
<keyword evidence="3" id="KW-0274">FAD</keyword>
<dbReference type="InterPro" id="IPR036188">
    <property type="entry name" value="FAD/NAD-bd_sf"/>
</dbReference>
<keyword evidence="7" id="KW-1185">Reference proteome</keyword>
<name>A0A8G1RUF5_9EURO</name>
<evidence type="ECO:0000256" key="2">
    <source>
        <dbReference type="ARBA" id="ARBA00022630"/>
    </source>
</evidence>
<evidence type="ECO:0000313" key="6">
    <source>
        <dbReference type="EMBL" id="RAK79449.1"/>
    </source>
</evidence>
<evidence type="ECO:0000256" key="3">
    <source>
        <dbReference type="ARBA" id="ARBA00022827"/>
    </source>
</evidence>
<dbReference type="GO" id="GO:0004174">
    <property type="term" value="F:electron-transferring-flavoprotein dehydrogenase activity"/>
    <property type="evidence" value="ECO:0007669"/>
    <property type="project" value="TreeGrafter"/>
</dbReference>
<dbReference type="GeneID" id="63861584"/>
<organism evidence="6 7">
    <name type="scientific">Aspergillus fijiensis CBS 313.89</name>
    <dbReference type="NCBI Taxonomy" id="1448319"/>
    <lineage>
        <taxon>Eukaryota</taxon>
        <taxon>Fungi</taxon>
        <taxon>Dikarya</taxon>
        <taxon>Ascomycota</taxon>
        <taxon>Pezizomycotina</taxon>
        <taxon>Eurotiomycetes</taxon>
        <taxon>Eurotiomycetidae</taxon>
        <taxon>Eurotiales</taxon>
        <taxon>Aspergillaceae</taxon>
        <taxon>Aspergillus</taxon>
    </lineage>
</organism>
<evidence type="ECO:0000259" key="5">
    <source>
        <dbReference type="Pfam" id="PF07992"/>
    </source>
</evidence>
<dbReference type="EMBL" id="KZ824633">
    <property type="protein sequence ID" value="RAK79449.1"/>
    <property type="molecule type" value="Genomic_DNA"/>
</dbReference>
<evidence type="ECO:0000313" key="7">
    <source>
        <dbReference type="Proteomes" id="UP000249789"/>
    </source>
</evidence>
<dbReference type="PRINTS" id="PR00368">
    <property type="entry name" value="FADPNR"/>
</dbReference>
<dbReference type="Proteomes" id="UP000249789">
    <property type="component" value="Unassembled WGS sequence"/>
</dbReference>
<dbReference type="PANTHER" id="PTHR43735">
    <property type="entry name" value="APOPTOSIS-INDUCING FACTOR 1"/>
    <property type="match status" value="1"/>
</dbReference>
<comment type="similarity">
    <text evidence="1">Belongs to the FAD-dependent oxidoreductase family.</text>
</comment>
<dbReference type="OrthoDB" id="202203at2759"/>
<protein>
    <submittedName>
        <fullName evidence="6">FAD/NAD(P)-binding domain-containing protein</fullName>
    </submittedName>
</protein>
<sequence length="417" mass="44424">MPDAPPRKIIVVLGGSYGGVSTAHYLLKHVIPKLPTPELYRIILVSASSQAMCRQASPRALISDEYFDQQKLFVDIRSMFAHYPDGSFQFIHGTATAVTHTERNVSIAVSSNGGHETLAYHALVIATGASTPSPALGLNQDAVDLRKSWSAIRQTLPHVKIIVIAGGGPAGVETAGELGEHLNGRHRSGWMSFGRSPNQPPNVHITLVTSACKLLPALRPALAIKAERLLAEVGVSVIKNARVQSVHPENAGQDAVAATVTLEDGRTLLADLYIPATGTKPNTGFLDPSLLASDGRVETSSTLRVENAGERVYAIGDAASYAARPSVHGILQAVPVLCANIKRDLLLGEIEGAGGGGDGDSVFKEDTRETQIVPIGTAGGVGAMMGYKLPGFLVWLFKGRDYFLWTTKKIWSGEQWD</sequence>
<proteinExistence type="inferred from homology"/>
<gene>
    <name evidence="6" type="ORF">BO72DRAFT_446258</name>
</gene>
<dbReference type="Pfam" id="PF07992">
    <property type="entry name" value="Pyr_redox_2"/>
    <property type="match status" value="1"/>
</dbReference>